<dbReference type="Gene3D" id="1.20.1720.10">
    <property type="entry name" value="Multidrug resistance protein D"/>
    <property type="match status" value="1"/>
</dbReference>
<dbReference type="Proteomes" id="UP001309876">
    <property type="component" value="Unassembled WGS sequence"/>
</dbReference>
<dbReference type="AlphaFoldDB" id="A0AAN7Y8E1"/>
<feature type="transmembrane region" description="Helical" evidence="6">
    <location>
        <begin position="357"/>
        <end position="376"/>
    </location>
</feature>
<feature type="compositionally biased region" description="Basic and acidic residues" evidence="5">
    <location>
        <begin position="1"/>
        <end position="11"/>
    </location>
</feature>
<evidence type="ECO:0000256" key="4">
    <source>
        <dbReference type="ARBA" id="ARBA00023136"/>
    </source>
</evidence>
<evidence type="ECO:0000313" key="7">
    <source>
        <dbReference type="EMBL" id="KAK5088585.1"/>
    </source>
</evidence>
<feature type="transmembrane region" description="Helical" evidence="6">
    <location>
        <begin position="247"/>
        <end position="266"/>
    </location>
</feature>
<evidence type="ECO:0000313" key="8">
    <source>
        <dbReference type="Proteomes" id="UP001309876"/>
    </source>
</evidence>
<evidence type="ECO:0000256" key="3">
    <source>
        <dbReference type="ARBA" id="ARBA00022989"/>
    </source>
</evidence>
<protein>
    <recommendedName>
        <fullName evidence="9">Major facilitator superfamily (MFS) profile domain-containing protein</fullName>
    </recommendedName>
</protein>
<dbReference type="InterPro" id="IPR011701">
    <property type="entry name" value="MFS"/>
</dbReference>
<proteinExistence type="predicted"/>
<accession>A0AAN7Y8E1</accession>
<dbReference type="PANTHER" id="PTHR23502">
    <property type="entry name" value="MAJOR FACILITATOR SUPERFAMILY"/>
    <property type="match status" value="1"/>
</dbReference>
<keyword evidence="2 6" id="KW-0812">Transmembrane</keyword>
<dbReference type="Pfam" id="PF07690">
    <property type="entry name" value="MFS_1"/>
    <property type="match status" value="2"/>
</dbReference>
<evidence type="ECO:0008006" key="9">
    <source>
        <dbReference type="Google" id="ProtNLM"/>
    </source>
</evidence>
<dbReference type="GO" id="GO:0022857">
    <property type="term" value="F:transmembrane transporter activity"/>
    <property type="evidence" value="ECO:0007669"/>
    <property type="project" value="InterPro"/>
</dbReference>
<feature type="transmembrane region" description="Helical" evidence="6">
    <location>
        <begin position="133"/>
        <end position="162"/>
    </location>
</feature>
<comment type="caution">
    <text evidence="7">The sequence shown here is derived from an EMBL/GenBank/DDBJ whole genome shotgun (WGS) entry which is preliminary data.</text>
</comment>
<feature type="transmembrane region" description="Helical" evidence="6">
    <location>
        <begin position="286"/>
        <end position="306"/>
    </location>
</feature>
<dbReference type="InterPro" id="IPR036259">
    <property type="entry name" value="MFS_trans_sf"/>
</dbReference>
<reference evidence="7 8" key="1">
    <citation type="submission" date="2023-08" db="EMBL/GenBank/DDBJ databases">
        <title>Black Yeasts Isolated from many extreme environments.</title>
        <authorList>
            <person name="Coleine C."/>
            <person name="Stajich J.E."/>
            <person name="Selbmann L."/>
        </authorList>
    </citation>
    <scope>NUCLEOTIDE SEQUENCE [LARGE SCALE GENOMIC DNA]</scope>
    <source>
        <strain evidence="7 8">CCFEE 5910</strain>
    </source>
</reference>
<evidence type="ECO:0000256" key="6">
    <source>
        <dbReference type="SAM" id="Phobius"/>
    </source>
</evidence>
<dbReference type="Gene3D" id="1.20.1250.20">
    <property type="entry name" value="MFS general substrate transporter like domains"/>
    <property type="match status" value="1"/>
</dbReference>
<organism evidence="7 8">
    <name type="scientific">Lithohypha guttulata</name>
    <dbReference type="NCBI Taxonomy" id="1690604"/>
    <lineage>
        <taxon>Eukaryota</taxon>
        <taxon>Fungi</taxon>
        <taxon>Dikarya</taxon>
        <taxon>Ascomycota</taxon>
        <taxon>Pezizomycotina</taxon>
        <taxon>Eurotiomycetes</taxon>
        <taxon>Chaetothyriomycetidae</taxon>
        <taxon>Chaetothyriales</taxon>
        <taxon>Trichomeriaceae</taxon>
        <taxon>Lithohypha</taxon>
    </lineage>
</organism>
<feature type="transmembrane region" description="Helical" evidence="6">
    <location>
        <begin position="100"/>
        <end position="121"/>
    </location>
</feature>
<evidence type="ECO:0000256" key="1">
    <source>
        <dbReference type="ARBA" id="ARBA00004141"/>
    </source>
</evidence>
<keyword evidence="4 6" id="KW-0472">Membrane</keyword>
<dbReference type="SUPFAM" id="SSF103473">
    <property type="entry name" value="MFS general substrate transporter"/>
    <property type="match status" value="1"/>
</dbReference>
<dbReference type="PANTHER" id="PTHR23502:SF171">
    <property type="entry name" value="MAJOR FACILITATOR SUPERFAMILY (MFS) PROFILE DOMAIN-CONTAINING PROTEIN"/>
    <property type="match status" value="1"/>
</dbReference>
<feature type="transmembrane region" description="Helical" evidence="6">
    <location>
        <begin position="326"/>
        <end position="345"/>
    </location>
</feature>
<feature type="transmembrane region" description="Helical" evidence="6">
    <location>
        <begin position="67"/>
        <end position="88"/>
    </location>
</feature>
<sequence length="455" mass="50033">MPQQQTDERTQLLKNGRPNAGSNNNDAGHSSAQADSGDEADVETVDFETEDDEDPHYWPNSIRYLQVFLIFIIGLICPMSSSIFAPGIDTISSAFGTSNQAVIGAQTGFVCMLGIGPLFFAPMSETFGRRPVFLINLTLFTLMQIPSALAPNIASFIVFRTLSGLFGSVSVANGGGTVSDLFQTHERATVLGFYLLGTIVLQQKKERLEKENEGKKYKIKGVSDMGLFQKISGNSTRACKILFQQPVVLTMSTYQALIFSTMYSLYTNFSSIWSDLYGFDTTEVALSYLGPATGFILTACIIVPFIDRIYNNLAKTRNNGKGKPEYRLPLANIGAICLPVSLFWFGWTVEYQKPWPVSLSAMLLFGASQVSIFNTVQNYYIDAFESMAASALAAGAFLRSMVGGIVPLFVPMLIDKLGYGWGLSLFGFLAAILTPAPLLFYWYGERLRQKFAVDL</sequence>
<gene>
    <name evidence="7" type="ORF">LTR05_002805</name>
</gene>
<dbReference type="EMBL" id="JAVRRJ010000002">
    <property type="protein sequence ID" value="KAK5088585.1"/>
    <property type="molecule type" value="Genomic_DNA"/>
</dbReference>
<dbReference type="CDD" id="cd17323">
    <property type="entry name" value="MFS_Tpo1_MDR_like"/>
    <property type="match status" value="1"/>
</dbReference>
<name>A0AAN7Y8E1_9EURO</name>
<comment type="subcellular location">
    <subcellularLocation>
        <location evidence="1">Membrane</location>
        <topology evidence="1">Multi-pass membrane protein</topology>
    </subcellularLocation>
</comment>
<evidence type="ECO:0000256" key="2">
    <source>
        <dbReference type="ARBA" id="ARBA00022692"/>
    </source>
</evidence>
<dbReference type="GO" id="GO:0005886">
    <property type="term" value="C:plasma membrane"/>
    <property type="evidence" value="ECO:0007669"/>
    <property type="project" value="TreeGrafter"/>
</dbReference>
<keyword evidence="8" id="KW-1185">Reference proteome</keyword>
<keyword evidence="3 6" id="KW-1133">Transmembrane helix</keyword>
<feature type="region of interest" description="Disordered" evidence="5">
    <location>
        <begin position="1"/>
        <end position="41"/>
    </location>
</feature>
<feature type="transmembrane region" description="Helical" evidence="6">
    <location>
        <begin position="388"/>
        <end position="414"/>
    </location>
</feature>
<feature type="transmembrane region" description="Helical" evidence="6">
    <location>
        <begin position="420"/>
        <end position="443"/>
    </location>
</feature>
<feature type="compositionally biased region" description="Polar residues" evidence="5">
    <location>
        <begin position="20"/>
        <end position="34"/>
    </location>
</feature>
<evidence type="ECO:0000256" key="5">
    <source>
        <dbReference type="SAM" id="MobiDB-lite"/>
    </source>
</evidence>